<sequence>MSSSKINFHFSDELLEDLQSTVAPRPTVNGNATGYRQTYKTFTTQKSGYPAETSKECEIEYLNPSNTTSVITERSKSPFFDKENINLTNGKNASSYKTVSYEYSTKRTGSQPTTPVFESKQTEKSEAKFRKNINELDSLLDDLNHSQRIEFSTTGTNQNNRVKGYDSRFIEPLDSSTPLKNSHVSRIEEKSFEEQRYGSVNSAPIRHTEVKKEVIYNGEPVESYVDKYSTSNDFKKDLVFTGGSLRHREPSPGRQLQEVYHCETKTSSSRKGTEVPPQRSIIRNHNYESDTTDNAIPFSSERYVTNSYDYNRSPSPARSNANYNTVSSSSTFKDSTLPRSPSPTRSFYSTTSSVRNVTPQPVSRSALYSSRIVQESTRRETQRSPTTPPPHRSPSPVSFAQPPDPALESAVKTYEFERSTNVSRPQSPQFKQRFSPSDPSRDTVPGAHTLITRNYKYTSQSTQNSSYPGSDGYRPEPSPVPVSRPFPTPSPQPETREQKPPKRLDDLMASFSDSESQHHREVFNRYTLNRSSNRSHVPVSEPARPKTPPAAPVSPTEKIHTIETQKLNETTKEKMNGVAGPPVYYPPGPLFTKKEECSAMSMEQNAGAKGKMNAKRKAKYKYESGSKMKESSDTKKTVVPLCLPVCCALPCAIM</sequence>
<feature type="compositionally biased region" description="Polar residues" evidence="1">
    <location>
        <begin position="419"/>
        <end position="438"/>
    </location>
</feature>
<feature type="compositionally biased region" description="Polar residues" evidence="1">
    <location>
        <begin position="302"/>
        <end position="334"/>
    </location>
</feature>
<feature type="compositionally biased region" description="Polar residues" evidence="1">
    <location>
        <begin position="347"/>
        <end position="375"/>
    </location>
</feature>
<accession>A0AAN9T3U7</accession>
<evidence type="ECO:0000313" key="2">
    <source>
        <dbReference type="EMBL" id="KAK7573398.1"/>
    </source>
</evidence>
<gene>
    <name evidence="2" type="ORF">V9T40_010589</name>
</gene>
<reference evidence="2 3" key="1">
    <citation type="submission" date="2024-03" db="EMBL/GenBank/DDBJ databases">
        <title>Adaptation during the transition from Ophiocordyceps entomopathogen to insect associate is accompanied by gene loss and intensified selection.</title>
        <authorList>
            <person name="Ward C.M."/>
            <person name="Onetto C.A."/>
            <person name="Borneman A.R."/>
        </authorList>
    </citation>
    <scope>NUCLEOTIDE SEQUENCE [LARGE SCALE GENOMIC DNA]</scope>
    <source>
        <strain evidence="2">AWRI1</strain>
        <tissue evidence="2">Single Adult Female</tissue>
    </source>
</reference>
<name>A0AAN9T3U7_9HEMI</name>
<evidence type="ECO:0000313" key="3">
    <source>
        <dbReference type="Proteomes" id="UP001367676"/>
    </source>
</evidence>
<comment type="caution">
    <text evidence="2">The sequence shown here is derived from an EMBL/GenBank/DDBJ whole genome shotgun (WGS) entry which is preliminary data.</text>
</comment>
<organism evidence="2 3">
    <name type="scientific">Parthenolecanium corni</name>
    <dbReference type="NCBI Taxonomy" id="536013"/>
    <lineage>
        <taxon>Eukaryota</taxon>
        <taxon>Metazoa</taxon>
        <taxon>Ecdysozoa</taxon>
        <taxon>Arthropoda</taxon>
        <taxon>Hexapoda</taxon>
        <taxon>Insecta</taxon>
        <taxon>Pterygota</taxon>
        <taxon>Neoptera</taxon>
        <taxon>Paraneoptera</taxon>
        <taxon>Hemiptera</taxon>
        <taxon>Sternorrhyncha</taxon>
        <taxon>Coccoidea</taxon>
        <taxon>Coccidae</taxon>
        <taxon>Parthenolecanium</taxon>
    </lineage>
</organism>
<dbReference type="PANTHER" id="PTHR41156">
    <property type="entry name" value="AGAP006184-PA"/>
    <property type="match status" value="1"/>
</dbReference>
<dbReference type="PANTHER" id="PTHR41156:SF1">
    <property type="entry name" value="ZASP-LIKE MOTIF DOMAIN-CONTAINING PROTEIN"/>
    <property type="match status" value="1"/>
</dbReference>
<evidence type="ECO:0000256" key="1">
    <source>
        <dbReference type="SAM" id="MobiDB-lite"/>
    </source>
</evidence>
<feature type="region of interest" description="Disordered" evidence="1">
    <location>
        <begin position="245"/>
        <end position="556"/>
    </location>
</feature>
<dbReference type="Proteomes" id="UP001367676">
    <property type="component" value="Unassembled WGS sequence"/>
</dbReference>
<feature type="compositionally biased region" description="Polar residues" evidence="1">
    <location>
        <begin position="526"/>
        <end position="535"/>
    </location>
</feature>
<proteinExistence type="predicted"/>
<feature type="compositionally biased region" description="Basic and acidic residues" evidence="1">
    <location>
        <begin position="494"/>
        <end position="506"/>
    </location>
</feature>
<feature type="compositionally biased region" description="Polar residues" evidence="1">
    <location>
        <begin position="451"/>
        <end position="468"/>
    </location>
</feature>
<protein>
    <submittedName>
        <fullName evidence="2">Uncharacterized protein</fullName>
    </submittedName>
</protein>
<feature type="compositionally biased region" description="Pro residues" evidence="1">
    <location>
        <begin position="476"/>
        <end position="492"/>
    </location>
</feature>
<keyword evidence="3" id="KW-1185">Reference proteome</keyword>
<feature type="compositionally biased region" description="Low complexity" evidence="1">
    <location>
        <begin position="335"/>
        <end position="346"/>
    </location>
</feature>
<dbReference type="EMBL" id="JBBCAQ010000037">
    <property type="protein sequence ID" value="KAK7573398.1"/>
    <property type="molecule type" value="Genomic_DNA"/>
</dbReference>
<dbReference type="AlphaFoldDB" id="A0AAN9T3U7"/>